<organism evidence="9 10">
    <name type="scientific">Parascaris equorum</name>
    <name type="common">Equine roundworm</name>
    <dbReference type="NCBI Taxonomy" id="6256"/>
    <lineage>
        <taxon>Eukaryota</taxon>
        <taxon>Metazoa</taxon>
        <taxon>Ecdysozoa</taxon>
        <taxon>Nematoda</taxon>
        <taxon>Chromadorea</taxon>
        <taxon>Rhabditida</taxon>
        <taxon>Spirurina</taxon>
        <taxon>Ascaridomorpha</taxon>
        <taxon>Ascaridoidea</taxon>
        <taxon>Ascarididae</taxon>
        <taxon>Parascaris</taxon>
    </lineage>
</organism>
<evidence type="ECO:0000256" key="3">
    <source>
        <dbReference type="ARBA" id="ARBA00022840"/>
    </source>
</evidence>
<evidence type="ECO:0000259" key="8">
    <source>
        <dbReference type="PROSITE" id="PS50067"/>
    </source>
</evidence>
<dbReference type="WBParaSite" id="PEQ_0000505201-mRNA-1">
    <property type="protein sequence ID" value="PEQ_0000505201-mRNA-1"/>
    <property type="gene ID" value="PEQ_0000505201"/>
</dbReference>
<dbReference type="InterPro" id="IPR027640">
    <property type="entry name" value="Kinesin-like_fam"/>
</dbReference>
<sequence>MENMTKSLLANRVYDGMSRTEDIYNESVIDVVKSAMAGYNGTVFAYGQTASGKTYTIFGDRHSDGVVQMAVDTIFSTIESVCSIFDMLFNPRFTWERLAEAKNL</sequence>
<dbReference type="GO" id="GO:0003777">
    <property type="term" value="F:microtubule motor activity"/>
    <property type="evidence" value="ECO:0007669"/>
    <property type="project" value="InterPro"/>
</dbReference>
<evidence type="ECO:0000256" key="6">
    <source>
        <dbReference type="ARBA" id="ARBA00023212"/>
    </source>
</evidence>
<dbReference type="AlphaFoldDB" id="A0A914RJU5"/>
<dbReference type="PANTHER" id="PTHR47968">
    <property type="entry name" value="CENTROMERE PROTEIN E"/>
    <property type="match status" value="1"/>
</dbReference>
<feature type="binding site" evidence="7">
    <location>
        <begin position="47"/>
        <end position="54"/>
    </location>
    <ligand>
        <name>ATP</name>
        <dbReference type="ChEBI" id="CHEBI:30616"/>
    </ligand>
</feature>
<evidence type="ECO:0000256" key="1">
    <source>
        <dbReference type="ARBA" id="ARBA00004245"/>
    </source>
</evidence>
<evidence type="ECO:0000256" key="5">
    <source>
        <dbReference type="ARBA" id="ARBA00023175"/>
    </source>
</evidence>
<keyword evidence="9" id="KW-1185">Reference proteome</keyword>
<comment type="similarity">
    <text evidence="7">Belongs to the TRAFAC class myosin-kinesin ATPase superfamily. Kinesin family.</text>
</comment>
<dbReference type="GO" id="GO:0007018">
    <property type="term" value="P:microtubule-based movement"/>
    <property type="evidence" value="ECO:0007669"/>
    <property type="project" value="InterPro"/>
</dbReference>
<evidence type="ECO:0000256" key="2">
    <source>
        <dbReference type="ARBA" id="ARBA00022741"/>
    </source>
</evidence>
<evidence type="ECO:0000313" key="9">
    <source>
        <dbReference type="Proteomes" id="UP000887564"/>
    </source>
</evidence>
<dbReference type="InterPro" id="IPR027417">
    <property type="entry name" value="P-loop_NTPase"/>
</dbReference>
<dbReference type="InterPro" id="IPR036961">
    <property type="entry name" value="Kinesin_motor_dom_sf"/>
</dbReference>
<dbReference type="PROSITE" id="PS50067">
    <property type="entry name" value="KINESIN_MOTOR_2"/>
    <property type="match status" value="1"/>
</dbReference>
<dbReference type="GO" id="GO:0005524">
    <property type="term" value="F:ATP binding"/>
    <property type="evidence" value="ECO:0007669"/>
    <property type="project" value="UniProtKB-UniRule"/>
</dbReference>
<dbReference type="SUPFAM" id="SSF52540">
    <property type="entry name" value="P-loop containing nucleoside triphosphate hydrolases"/>
    <property type="match status" value="1"/>
</dbReference>
<dbReference type="GO" id="GO:0008017">
    <property type="term" value="F:microtubule binding"/>
    <property type="evidence" value="ECO:0007669"/>
    <property type="project" value="InterPro"/>
</dbReference>
<dbReference type="Proteomes" id="UP000887564">
    <property type="component" value="Unplaced"/>
</dbReference>
<keyword evidence="6" id="KW-0206">Cytoskeleton</keyword>
<keyword evidence="4" id="KW-0175">Coiled coil</keyword>
<dbReference type="Gene3D" id="3.40.850.10">
    <property type="entry name" value="Kinesin motor domain"/>
    <property type="match status" value="1"/>
</dbReference>
<feature type="domain" description="Kinesin motor" evidence="8">
    <location>
        <begin position="1"/>
        <end position="104"/>
    </location>
</feature>
<dbReference type="Pfam" id="PF00225">
    <property type="entry name" value="Kinesin"/>
    <property type="match status" value="1"/>
</dbReference>
<evidence type="ECO:0000256" key="4">
    <source>
        <dbReference type="ARBA" id="ARBA00023054"/>
    </source>
</evidence>
<name>A0A914RJU5_PAREQ</name>
<keyword evidence="2 7" id="KW-0547">Nucleotide-binding</keyword>
<dbReference type="GO" id="GO:0000278">
    <property type="term" value="P:mitotic cell cycle"/>
    <property type="evidence" value="ECO:0007669"/>
    <property type="project" value="TreeGrafter"/>
</dbReference>
<dbReference type="GO" id="GO:0005874">
    <property type="term" value="C:microtubule"/>
    <property type="evidence" value="ECO:0007669"/>
    <property type="project" value="TreeGrafter"/>
</dbReference>
<evidence type="ECO:0000256" key="7">
    <source>
        <dbReference type="PROSITE-ProRule" id="PRU00283"/>
    </source>
</evidence>
<dbReference type="PANTHER" id="PTHR47968:SF75">
    <property type="entry name" value="CENTROMERE-ASSOCIATED PROTEIN E"/>
    <property type="match status" value="1"/>
</dbReference>
<keyword evidence="5 7" id="KW-0505">Motor protein</keyword>
<keyword evidence="6" id="KW-0963">Cytoplasm</keyword>
<protein>
    <submittedName>
        <fullName evidence="10">Kinesin motor domain-containing protein</fullName>
    </submittedName>
</protein>
<comment type="subcellular location">
    <subcellularLocation>
        <location evidence="1">Cytoplasm</location>
        <location evidence="1">Cytoskeleton</location>
    </subcellularLocation>
</comment>
<proteinExistence type="inferred from homology"/>
<reference evidence="10" key="1">
    <citation type="submission" date="2022-11" db="UniProtKB">
        <authorList>
            <consortium name="WormBaseParasite"/>
        </authorList>
    </citation>
    <scope>IDENTIFICATION</scope>
</reference>
<keyword evidence="3 7" id="KW-0067">ATP-binding</keyword>
<accession>A0A914RJU5</accession>
<evidence type="ECO:0000313" key="10">
    <source>
        <dbReference type="WBParaSite" id="PEQ_0000505201-mRNA-1"/>
    </source>
</evidence>
<dbReference type="InterPro" id="IPR001752">
    <property type="entry name" value="Kinesin_motor_dom"/>
</dbReference>